<keyword evidence="3" id="KW-0436">Ligase</keyword>
<dbReference type="Gene3D" id="3.90.960.10">
    <property type="entry name" value="YbaK/aminoacyl-tRNA synthetase-associated domain"/>
    <property type="match status" value="1"/>
</dbReference>
<dbReference type="PANTHER" id="PTHR31423">
    <property type="entry name" value="YBAK DOMAIN-CONTAINING PROTEIN"/>
    <property type="match status" value="1"/>
</dbReference>
<dbReference type="EMBL" id="ADAD01000035">
    <property type="protein sequence ID" value="EEY35813.1"/>
    <property type="molecule type" value="Genomic_DNA"/>
</dbReference>
<dbReference type="Proteomes" id="UP000004226">
    <property type="component" value="Unassembled WGS sequence"/>
</dbReference>
<accession>D0GJC5</accession>
<dbReference type="CDD" id="cd04335">
    <property type="entry name" value="PrdX_deacylase"/>
    <property type="match status" value="1"/>
</dbReference>
<dbReference type="PANTHER" id="PTHR31423:SF3">
    <property type="entry name" value="PROLYL-TRNA SYNTHETASE ASSOCIATED DOMAIN-CONTAINING PROTEIN 1-RELATED"/>
    <property type="match status" value="1"/>
</dbReference>
<protein>
    <submittedName>
        <fullName evidence="3">YbaK/proline--tRNA ligase associated domain protein</fullName>
    </submittedName>
</protein>
<dbReference type="GO" id="GO:0016874">
    <property type="term" value="F:ligase activity"/>
    <property type="evidence" value="ECO:0007669"/>
    <property type="project" value="UniProtKB-KW"/>
</dbReference>
<evidence type="ECO:0000313" key="3">
    <source>
        <dbReference type="EMBL" id="EEY35813.1"/>
    </source>
</evidence>
<comment type="caution">
    <text evidence="3">The sequence shown here is derived from an EMBL/GenBank/DDBJ whole genome shotgun (WGS) entry which is preliminary data.</text>
</comment>
<reference evidence="3 4" key="1">
    <citation type="submission" date="2009-10" db="EMBL/GenBank/DDBJ databases">
        <authorList>
            <person name="Harkins D.M."/>
            <person name="Madupu R."/>
            <person name="Durkin A.S."/>
            <person name="Torralba M."/>
            <person name="Methe B."/>
            <person name="Sutton G.G."/>
            <person name="Strausberg R.L."/>
            <person name="Nelson K.E."/>
        </authorList>
    </citation>
    <scope>NUCLEOTIDE SEQUENCE [LARGE SCALE GENOMIC DNA]</scope>
    <source>
        <strain evidence="3 4">F0264</strain>
    </source>
</reference>
<evidence type="ECO:0000313" key="4">
    <source>
        <dbReference type="Proteomes" id="UP000004226"/>
    </source>
</evidence>
<evidence type="ECO:0000256" key="1">
    <source>
        <dbReference type="ARBA" id="ARBA00010201"/>
    </source>
</evidence>
<dbReference type="AlphaFoldDB" id="D0GJC5"/>
<gene>
    <name evidence="3" type="ORF">HMPREF0554_1018</name>
</gene>
<sequence length="169" mass="19754">MKGMIKMEEFEKVYEKLNELNISFEIVEHPAATTTEEADKYVEGIEGVLTKSLFLTNDKKTAYYLLIMDDHNKLDMNEFKEIVGAKRLKFASSDSLYKKMKLQPGVVSIFGLLNNPEKDIKLYFDTKILKEKRISFHPNDNTKTIFISINDMLKFIKNIGFEYEEVKFE</sequence>
<dbReference type="FunFam" id="3.90.960.10:FF:000005">
    <property type="entry name" value="Putative prolyl-tRNA synthetase"/>
    <property type="match status" value="1"/>
</dbReference>
<comment type="similarity">
    <text evidence="1">Belongs to the PRORSD1 family.</text>
</comment>
<name>D0GJC5_9FUSO</name>
<organism evidence="3 4">
    <name type="scientific">Pseudoleptotrichia goodfellowii F0264</name>
    <dbReference type="NCBI Taxonomy" id="596323"/>
    <lineage>
        <taxon>Bacteria</taxon>
        <taxon>Fusobacteriati</taxon>
        <taxon>Fusobacteriota</taxon>
        <taxon>Fusobacteriia</taxon>
        <taxon>Fusobacteriales</taxon>
        <taxon>Leptotrichiaceae</taxon>
        <taxon>Pseudoleptotrichia</taxon>
    </lineage>
</organism>
<keyword evidence="4" id="KW-1185">Reference proteome</keyword>
<dbReference type="Pfam" id="PF04073">
    <property type="entry name" value="tRNA_edit"/>
    <property type="match status" value="1"/>
</dbReference>
<dbReference type="eggNOG" id="COG3760">
    <property type="taxonomic scope" value="Bacteria"/>
</dbReference>
<dbReference type="InterPro" id="IPR040285">
    <property type="entry name" value="ProX/PRXD1"/>
</dbReference>
<dbReference type="SUPFAM" id="SSF55826">
    <property type="entry name" value="YbaK/ProRS associated domain"/>
    <property type="match status" value="1"/>
</dbReference>
<feature type="domain" description="YbaK/aminoacyl-tRNA synthetase-associated" evidence="2">
    <location>
        <begin position="29"/>
        <end position="155"/>
    </location>
</feature>
<dbReference type="GO" id="GO:0002161">
    <property type="term" value="F:aminoacyl-tRNA deacylase activity"/>
    <property type="evidence" value="ECO:0007669"/>
    <property type="project" value="InterPro"/>
</dbReference>
<evidence type="ECO:0000259" key="2">
    <source>
        <dbReference type="Pfam" id="PF04073"/>
    </source>
</evidence>
<dbReference type="InterPro" id="IPR036754">
    <property type="entry name" value="YbaK/aa-tRNA-synt-asso_dom_sf"/>
</dbReference>
<proteinExistence type="inferred from homology"/>
<dbReference type="InterPro" id="IPR007214">
    <property type="entry name" value="YbaK/aa-tRNA-synth-assoc-dom"/>
</dbReference>